<accession>A0ABD6EL01</accession>
<keyword evidence="2" id="KW-1185">Reference proteome</keyword>
<dbReference type="InterPro" id="IPR011051">
    <property type="entry name" value="RmlC_Cupin_sf"/>
</dbReference>
<dbReference type="PANTHER" id="PTHR23418:SF10">
    <property type="entry name" value="INACTIVE ACIREDUCTONE DIOXYGENASE 1-RELATED"/>
    <property type="match status" value="1"/>
</dbReference>
<protein>
    <submittedName>
        <fullName evidence="1">Uncharacterized protein</fullName>
    </submittedName>
</protein>
<organism evidence="1 2">
    <name type="scientific">Gnathostoma spinigerum</name>
    <dbReference type="NCBI Taxonomy" id="75299"/>
    <lineage>
        <taxon>Eukaryota</taxon>
        <taxon>Metazoa</taxon>
        <taxon>Ecdysozoa</taxon>
        <taxon>Nematoda</taxon>
        <taxon>Chromadorea</taxon>
        <taxon>Rhabditida</taxon>
        <taxon>Spirurina</taxon>
        <taxon>Gnathostomatomorpha</taxon>
        <taxon>Gnathostomatoidea</taxon>
        <taxon>Gnathostomatidae</taxon>
        <taxon>Gnathostoma</taxon>
    </lineage>
</organism>
<evidence type="ECO:0000313" key="1">
    <source>
        <dbReference type="EMBL" id="MFH4979936.1"/>
    </source>
</evidence>
<dbReference type="Gene3D" id="2.60.120.10">
    <property type="entry name" value="Jelly Rolls"/>
    <property type="match status" value="1"/>
</dbReference>
<dbReference type="PANTHER" id="PTHR23418">
    <property type="entry name" value="ACIREDUCTONE DIOXYGENASE"/>
    <property type="match status" value="1"/>
</dbReference>
<sequence length="159" mass="18478">MQIWHMEQYPCGDRRLPHHQFPPKMYTPDQLHSMTGVVTYKIDIDDANALKKRISRVKAERNISSTDVLTLNSQTLSLSQKLDDFYEPIARDGDTAYLVMDGSAYYDIEVEEDEWIRISMERGDCIVIPKGVSHRFTLTPLNNVRVQRYFERHVDSAQG</sequence>
<evidence type="ECO:0000313" key="2">
    <source>
        <dbReference type="Proteomes" id="UP001608902"/>
    </source>
</evidence>
<dbReference type="Proteomes" id="UP001608902">
    <property type="component" value="Unassembled WGS sequence"/>
</dbReference>
<dbReference type="InterPro" id="IPR014710">
    <property type="entry name" value="RmlC-like_jellyroll"/>
</dbReference>
<gene>
    <name evidence="1" type="ORF">AB6A40_006645</name>
</gene>
<dbReference type="CDD" id="cd02232">
    <property type="entry name" value="cupin_ARD"/>
    <property type="match status" value="1"/>
</dbReference>
<name>A0ABD6EL01_9BILA</name>
<dbReference type="EMBL" id="JBGFUD010004846">
    <property type="protein sequence ID" value="MFH4979936.1"/>
    <property type="molecule type" value="Genomic_DNA"/>
</dbReference>
<reference evidence="1 2" key="1">
    <citation type="submission" date="2024-08" db="EMBL/GenBank/DDBJ databases">
        <title>Gnathostoma spinigerum genome.</title>
        <authorList>
            <person name="Gonzalez-Bertolin B."/>
            <person name="Monzon S."/>
            <person name="Zaballos A."/>
            <person name="Jimenez P."/>
            <person name="Dekumyoy P."/>
            <person name="Varona S."/>
            <person name="Cuesta I."/>
            <person name="Sumanam S."/>
            <person name="Adisakwattana P."/>
            <person name="Gasser R.B."/>
            <person name="Hernandez-Gonzalez A."/>
            <person name="Young N.D."/>
            <person name="Perteguer M.J."/>
        </authorList>
    </citation>
    <scope>NUCLEOTIDE SEQUENCE [LARGE SCALE GENOMIC DNA]</scope>
    <source>
        <strain evidence="1">AL3</strain>
        <tissue evidence="1">Liver</tissue>
    </source>
</reference>
<dbReference type="InterPro" id="IPR004313">
    <property type="entry name" value="ARD"/>
</dbReference>
<dbReference type="AlphaFoldDB" id="A0ABD6EL01"/>
<comment type="caution">
    <text evidence="1">The sequence shown here is derived from an EMBL/GenBank/DDBJ whole genome shotgun (WGS) entry which is preliminary data.</text>
</comment>
<proteinExistence type="predicted"/>
<dbReference type="Pfam" id="PF03079">
    <property type="entry name" value="ARD"/>
    <property type="match status" value="1"/>
</dbReference>
<dbReference type="SUPFAM" id="SSF51182">
    <property type="entry name" value="RmlC-like cupins"/>
    <property type="match status" value="1"/>
</dbReference>